<comment type="caution">
    <text evidence="6">The sequence shown here is derived from an EMBL/GenBank/DDBJ whole genome shotgun (WGS) entry which is preliminary data.</text>
</comment>
<evidence type="ECO:0000256" key="3">
    <source>
        <dbReference type="ARBA" id="ARBA00048782"/>
    </source>
</evidence>
<dbReference type="InterPro" id="IPR002569">
    <property type="entry name" value="Met_Sox_Rdtase_MsrA_dom"/>
</dbReference>
<evidence type="ECO:0000256" key="2">
    <source>
        <dbReference type="ARBA" id="ARBA00047806"/>
    </source>
</evidence>
<evidence type="ECO:0000259" key="5">
    <source>
        <dbReference type="Pfam" id="PF01625"/>
    </source>
</evidence>
<proteinExistence type="inferred from homology"/>
<evidence type="ECO:0000256" key="4">
    <source>
        <dbReference type="HAMAP-Rule" id="MF_01401"/>
    </source>
</evidence>
<dbReference type="PANTHER" id="PTHR43774">
    <property type="entry name" value="PEPTIDE METHIONINE SULFOXIDE REDUCTASE"/>
    <property type="match status" value="1"/>
</dbReference>
<comment type="catalytic activity">
    <reaction evidence="3 4">
        <text>[thioredoxin]-disulfide + L-methionine + H2O = L-methionine (S)-S-oxide + [thioredoxin]-dithiol</text>
        <dbReference type="Rhea" id="RHEA:19993"/>
        <dbReference type="Rhea" id="RHEA-COMP:10698"/>
        <dbReference type="Rhea" id="RHEA-COMP:10700"/>
        <dbReference type="ChEBI" id="CHEBI:15377"/>
        <dbReference type="ChEBI" id="CHEBI:29950"/>
        <dbReference type="ChEBI" id="CHEBI:50058"/>
        <dbReference type="ChEBI" id="CHEBI:57844"/>
        <dbReference type="ChEBI" id="CHEBI:58772"/>
        <dbReference type="EC" id="1.8.4.11"/>
    </reaction>
</comment>
<evidence type="ECO:0000256" key="1">
    <source>
        <dbReference type="ARBA" id="ARBA00023002"/>
    </source>
</evidence>
<dbReference type="EC" id="1.8.4.11" evidence="4"/>
<dbReference type="InterPro" id="IPR036509">
    <property type="entry name" value="Met_Sox_Rdtase_MsrA_sf"/>
</dbReference>
<keyword evidence="1 4" id="KW-0560">Oxidoreductase</keyword>
<comment type="similarity">
    <text evidence="4">Belongs to the MsrA Met sulfoxide reductase family.</text>
</comment>
<comment type="catalytic activity">
    <reaction evidence="2 4">
        <text>L-methionyl-[protein] + [thioredoxin]-disulfide + H2O = L-methionyl-(S)-S-oxide-[protein] + [thioredoxin]-dithiol</text>
        <dbReference type="Rhea" id="RHEA:14217"/>
        <dbReference type="Rhea" id="RHEA-COMP:10698"/>
        <dbReference type="Rhea" id="RHEA-COMP:10700"/>
        <dbReference type="Rhea" id="RHEA-COMP:12313"/>
        <dbReference type="Rhea" id="RHEA-COMP:12315"/>
        <dbReference type="ChEBI" id="CHEBI:15377"/>
        <dbReference type="ChEBI" id="CHEBI:16044"/>
        <dbReference type="ChEBI" id="CHEBI:29950"/>
        <dbReference type="ChEBI" id="CHEBI:44120"/>
        <dbReference type="ChEBI" id="CHEBI:50058"/>
        <dbReference type="EC" id="1.8.4.11"/>
    </reaction>
</comment>
<accession>A0ABQ2BKY1</accession>
<dbReference type="RefSeq" id="WP_188415025.1">
    <property type="nucleotide sequence ID" value="NZ_BMDJ01000007.1"/>
</dbReference>
<keyword evidence="7" id="KW-1185">Reference proteome</keyword>
<dbReference type="NCBIfam" id="TIGR00401">
    <property type="entry name" value="msrA"/>
    <property type="match status" value="1"/>
</dbReference>
<reference evidence="7" key="1">
    <citation type="journal article" date="2019" name="Int. J. Syst. Evol. Microbiol.">
        <title>The Global Catalogue of Microorganisms (GCM) 10K type strain sequencing project: providing services to taxonomists for standard genome sequencing and annotation.</title>
        <authorList>
            <consortium name="The Broad Institute Genomics Platform"/>
            <consortium name="The Broad Institute Genome Sequencing Center for Infectious Disease"/>
            <person name="Wu L."/>
            <person name="Ma J."/>
        </authorList>
    </citation>
    <scope>NUCLEOTIDE SEQUENCE [LARGE SCALE GENOMIC DNA]</scope>
    <source>
        <strain evidence="7">CCM 8939</strain>
    </source>
</reference>
<organism evidence="6 7">
    <name type="scientific">Pedobacter mendelii</name>
    <dbReference type="NCBI Taxonomy" id="1908240"/>
    <lineage>
        <taxon>Bacteria</taxon>
        <taxon>Pseudomonadati</taxon>
        <taxon>Bacteroidota</taxon>
        <taxon>Sphingobacteriia</taxon>
        <taxon>Sphingobacteriales</taxon>
        <taxon>Sphingobacteriaceae</taxon>
        <taxon>Pedobacter</taxon>
    </lineage>
</organism>
<name>A0ABQ2BKY1_9SPHI</name>
<feature type="domain" description="Peptide methionine sulphoxide reductase MsrA" evidence="5">
    <location>
        <begin position="3"/>
        <end position="155"/>
    </location>
</feature>
<protein>
    <recommendedName>
        <fullName evidence="4">Peptide methionine sulfoxide reductase MsrA</fullName>
        <shortName evidence="4">Protein-methionine-S-oxide reductase</shortName>
        <ecNumber evidence="4">1.8.4.11</ecNumber>
    </recommendedName>
    <alternativeName>
        <fullName evidence="4">Peptide-methionine (S)-S-oxide reductase</fullName>
        <shortName evidence="4">Peptide Met(O) reductase</shortName>
    </alternativeName>
</protein>
<dbReference type="Gene3D" id="3.30.1060.10">
    <property type="entry name" value="Peptide methionine sulphoxide reductase MsrA"/>
    <property type="match status" value="1"/>
</dbReference>
<gene>
    <name evidence="4 6" type="primary">msrA</name>
    <name evidence="6" type="ORF">GCM10008119_25620</name>
</gene>
<evidence type="ECO:0000313" key="6">
    <source>
        <dbReference type="EMBL" id="GGI27031.1"/>
    </source>
</evidence>
<dbReference type="EMBL" id="BMDJ01000007">
    <property type="protein sequence ID" value="GGI27031.1"/>
    <property type="molecule type" value="Genomic_DNA"/>
</dbReference>
<dbReference type="Pfam" id="PF01625">
    <property type="entry name" value="PMSR"/>
    <property type="match status" value="1"/>
</dbReference>
<dbReference type="PANTHER" id="PTHR43774:SF1">
    <property type="entry name" value="PEPTIDE METHIONINE SULFOXIDE REDUCTASE MSRA 2"/>
    <property type="match status" value="1"/>
</dbReference>
<comment type="function">
    <text evidence="4">Has an important function as a repair enzyme for proteins that have been inactivated by oxidation. Catalyzes the reversible oxidation-reduction of methionine sulfoxide in proteins to methionine.</text>
</comment>
<dbReference type="SUPFAM" id="SSF55068">
    <property type="entry name" value="Peptide methionine sulfoxide reductase"/>
    <property type="match status" value="1"/>
</dbReference>
<evidence type="ECO:0000313" key="7">
    <source>
        <dbReference type="Proteomes" id="UP000645390"/>
    </source>
</evidence>
<dbReference type="HAMAP" id="MF_01401">
    <property type="entry name" value="MsrA"/>
    <property type="match status" value="1"/>
</dbReference>
<sequence length="181" mass="21033">MQTAIFGGGCFWCTEAVFQSLQGVKKVVSGYMGGELKHPTYMEISNGDTGHAEVIQIDFDETQISFTELLLIFFKTHNPTLLNRQDSDRGIQYRSVVFYDTQEQKRETEKMITDLTRDNIFDKPIITELSPVSEFYDAEDYHQNYFSKNHEKPYCSFVIQPKLDKFVQEFKDKIKPELLGD</sequence>
<feature type="active site" evidence="4">
    <location>
        <position position="10"/>
    </location>
</feature>
<dbReference type="Proteomes" id="UP000645390">
    <property type="component" value="Unassembled WGS sequence"/>
</dbReference>